<dbReference type="PANTHER" id="PTHR21183:SF18">
    <property type="entry name" value="LARGE RIBOSOMAL SUBUNIT PROTEIN UL29M"/>
    <property type="match status" value="1"/>
</dbReference>
<dbReference type="InterPro" id="IPR038340">
    <property type="entry name" value="MRP-L47_sf"/>
</dbReference>
<dbReference type="GO" id="GO:0003735">
    <property type="term" value="F:structural constituent of ribosome"/>
    <property type="evidence" value="ECO:0007669"/>
    <property type="project" value="InterPro"/>
</dbReference>
<evidence type="ECO:0000313" key="7">
    <source>
        <dbReference type="EMBL" id="KZC08750.1"/>
    </source>
</evidence>
<dbReference type="OMA" id="LTMEHEC"/>
<keyword evidence="4" id="KW-0496">Mitochondrion</keyword>
<accession>A0A154PC18</accession>
<evidence type="ECO:0000256" key="4">
    <source>
        <dbReference type="ARBA" id="ARBA00023128"/>
    </source>
</evidence>
<evidence type="ECO:0000256" key="3">
    <source>
        <dbReference type="ARBA" id="ARBA00022980"/>
    </source>
</evidence>
<keyword evidence="5" id="KW-0687">Ribonucleoprotein</keyword>
<dbReference type="Proteomes" id="UP000076502">
    <property type="component" value="Unassembled WGS sequence"/>
</dbReference>
<dbReference type="GO" id="GO:0005762">
    <property type="term" value="C:mitochondrial large ribosomal subunit"/>
    <property type="evidence" value="ECO:0007669"/>
    <property type="project" value="TreeGrafter"/>
</dbReference>
<evidence type="ECO:0000256" key="6">
    <source>
        <dbReference type="ARBA" id="ARBA00035289"/>
    </source>
</evidence>
<evidence type="ECO:0000256" key="2">
    <source>
        <dbReference type="ARBA" id="ARBA00009254"/>
    </source>
</evidence>
<keyword evidence="3 7" id="KW-0689">Ribosomal protein</keyword>
<name>A0A154PC18_DUFNO</name>
<comment type="similarity">
    <text evidence="2">Belongs to the universal ribosomal protein uL29 family.</text>
</comment>
<dbReference type="OrthoDB" id="270763at2759"/>
<comment type="subcellular location">
    <subcellularLocation>
        <location evidence="1">Mitochondrion</location>
    </subcellularLocation>
</comment>
<dbReference type="PANTHER" id="PTHR21183">
    <property type="entry name" value="RIBOSOMAL PROTEIN L47, MITOCHONDRIAL-RELATED"/>
    <property type="match status" value="1"/>
</dbReference>
<dbReference type="Gene3D" id="6.10.330.20">
    <property type="match status" value="1"/>
</dbReference>
<sequence>MAAFTKAIQISKSVNNVTKLLTNLSLTSNIHSIATPIHTQRIPSFQCVLIHTTSKQNDLMEFFDDKKNWGQKEVKVGRSWRTDELRQKSNEDLHKLWFVLLKERNMLLTMEEAYKQKMEYFPNPERIDKVEDSMSNLESVVRERNRAYHLLETGRSGERPAKLTWTILGMRFFYRMRQHVIPKFMNTSWKKTHMFGYNGYAVRKFQRLYKEKLWKAKCYTYNVQNNEVARMMRTFPNLDLEAVKEKYPLADIEKVKSWKRAIGHFTRK</sequence>
<evidence type="ECO:0000256" key="1">
    <source>
        <dbReference type="ARBA" id="ARBA00004173"/>
    </source>
</evidence>
<evidence type="ECO:0000313" key="8">
    <source>
        <dbReference type="Proteomes" id="UP000076502"/>
    </source>
</evidence>
<dbReference type="EMBL" id="KQ434856">
    <property type="protein sequence ID" value="KZC08750.1"/>
    <property type="molecule type" value="Genomic_DNA"/>
</dbReference>
<dbReference type="AlphaFoldDB" id="A0A154PC18"/>
<reference evidence="7 8" key="1">
    <citation type="submission" date="2015-07" db="EMBL/GenBank/DDBJ databases">
        <title>The genome of Dufourea novaeangliae.</title>
        <authorList>
            <person name="Pan H."/>
            <person name="Kapheim K."/>
        </authorList>
    </citation>
    <scope>NUCLEOTIDE SEQUENCE [LARGE SCALE GENOMIC DNA]</scope>
    <source>
        <strain evidence="7">0120121106</strain>
        <tissue evidence="7">Whole body</tissue>
    </source>
</reference>
<proteinExistence type="inferred from homology"/>
<dbReference type="STRING" id="178035.A0A154PC18"/>
<evidence type="ECO:0000256" key="5">
    <source>
        <dbReference type="ARBA" id="ARBA00023274"/>
    </source>
</evidence>
<gene>
    <name evidence="7" type="ORF">WN55_10773</name>
</gene>
<dbReference type="InterPro" id="IPR010729">
    <property type="entry name" value="Ribosomal_uL29_mit"/>
</dbReference>
<dbReference type="GO" id="GO:0032543">
    <property type="term" value="P:mitochondrial translation"/>
    <property type="evidence" value="ECO:0007669"/>
    <property type="project" value="TreeGrafter"/>
</dbReference>
<dbReference type="Pfam" id="PF06984">
    <property type="entry name" value="MRP-L47"/>
    <property type="match status" value="1"/>
</dbReference>
<protein>
    <recommendedName>
        <fullName evidence="6">Large ribosomal subunit protein uL29m</fullName>
    </recommendedName>
</protein>
<organism evidence="7 8">
    <name type="scientific">Dufourea novaeangliae</name>
    <name type="common">Sweat bee</name>
    <dbReference type="NCBI Taxonomy" id="178035"/>
    <lineage>
        <taxon>Eukaryota</taxon>
        <taxon>Metazoa</taxon>
        <taxon>Ecdysozoa</taxon>
        <taxon>Arthropoda</taxon>
        <taxon>Hexapoda</taxon>
        <taxon>Insecta</taxon>
        <taxon>Pterygota</taxon>
        <taxon>Neoptera</taxon>
        <taxon>Endopterygota</taxon>
        <taxon>Hymenoptera</taxon>
        <taxon>Apocrita</taxon>
        <taxon>Aculeata</taxon>
        <taxon>Apoidea</taxon>
        <taxon>Anthophila</taxon>
        <taxon>Halictidae</taxon>
        <taxon>Rophitinae</taxon>
        <taxon>Dufourea</taxon>
    </lineage>
</organism>
<keyword evidence="8" id="KW-1185">Reference proteome</keyword>